<evidence type="ECO:0000256" key="1">
    <source>
        <dbReference type="SAM" id="MobiDB-lite"/>
    </source>
</evidence>
<dbReference type="OrthoDB" id="5502012at2"/>
<reference evidence="2 3" key="1">
    <citation type="submission" date="2018-03" db="EMBL/GenBank/DDBJ databases">
        <title>Draft Genome Sequences of the Obligatory Marine Myxobacteria Enhygromyxa salina SWB007.</title>
        <authorList>
            <person name="Poehlein A."/>
            <person name="Moghaddam J.A."/>
            <person name="Harms H."/>
            <person name="Alanjari M."/>
            <person name="Koenig G.M."/>
            <person name="Daniel R."/>
            <person name="Schaeberle T.F."/>
        </authorList>
    </citation>
    <scope>NUCLEOTIDE SEQUENCE [LARGE SCALE GENOMIC DNA]</scope>
    <source>
        <strain evidence="2 3">SWB007</strain>
    </source>
</reference>
<dbReference type="SUPFAM" id="SSF47240">
    <property type="entry name" value="Ferritin-like"/>
    <property type="match status" value="1"/>
</dbReference>
<proteinExistence type="predicted"/>
<name>A0A2S9YUN0_9BACT</name>
<organism evidence="2 3">
    <name type="scientific">Enhygromyxa salina</name>
    <dbReference type="NCBI Taxonomy" id="215803"/>
    <lineage>
        <taxon>Bacteria</taxon>
        <taxon>Pseudomonadati</taxon>
        <taxon>Myxococcota</taxon>
        <taxon>Polyangia</taxon>
        <taxon>Nannocystales</taxon>
        <taxon>Nannocystaceae</taxon>
        <taxon>Enhygromyxa</taxon>
    </lineage>
</organism>
<protein>
    <recommendedName>
        <fullName evidence="4">Ferritin-like domain-containing protein</fullName>
    </recommendedName>
</protein>
<dbReference type="RefSeq" id="WP_106088598.1">
    <property type="nucleotide sequence ID" value="NZ_PVNL01000036.1"/>
</dbReference>
<gene>
    <name evidence="2" type="ORF">ENSA7_15670</name>
</gene>
<feature type="region of interest" description="Disordered" evidence="1">
    <location>
        <begin position="1"/>
        <end position="20"/>
    </location>
</feature>
<evidence type="ECO:0008006" key="4">
    <source>
        <dbReference type="Google" id="ProtNLM"/>
    </source>
</evidence>
<comment type="caution">
    <text evidence="2">The sequence shown here is derived from an EMBL/GenBank/DDBJ whole genome shotgun (WGS) entry which is preliminary data.</text>
</comment>
<evidence type="ECO:0000313" key="2">
    <source>
        <dbReference type="EMBL" id="PRQ08749.1"/>
    </source>
</evidence>
<accession>A0A2S9YUN0</accession>
<sequence length="287" mass="31754">MSGDDPGEPGGSERAAWPTDELESFELELYGEGPERRYRRMRPEVEAMPWDDFDASLYDEDVRIAARSAWTRAAFQEHRTAAATLVSLRALVEARAPVDLIGVATRFPQDELVHVELCARMAGVLGGGTEILHRPQELIRDPVSSLSPLMRAADIVVRLYCVGEAVSIPLLRGAWHAAKHPLPKAILGTIVRDEAAHGTFGFWFLDWALPRLGPGERAELAISAERAIAPIRSLWREIANGAAPQPDSEAHPLGWMRTDTYLETAHAAMQNHVLGPLRARSIPVRWL</sequence>
<dbReference type="EMBL" id="PVNL01000036">
    <property type="protein sequence ID" value="PRQ08749.1"/>
    <property type="molecule type" value="Genomic_DNA"/>
</dbReference>
<dbReference type="AlphaFoldDB" id="A0A2S9YUN0"/>
<dbReference type="Proteomes" id="UP000238823">
    <property type="component" value="Unassembled WGS sequence"/>
</dbReference>
<dbReference type="InterPro" id="IPR009078">
    <property type="entry name" value="Ferritin-like_SF"/>
</dbReference>
<evidence type="ECO:0000313" key="3">
    <source>
        <dbReference type="Proteomes" id="UP000238823"/>
    </source>
</evidence>